<organism evidence="1">
    <name type="scientific">Mimiviridae sp. ChoanoV1</name>
    <dbReference type="NCBI Taxonomy" id="2596887"/>
    <lineage>
        <taxon>Viruses</taxon>
        <taxon>Varidnaviria</taxon>
        <taxon>Bamfordvirae</taxon>
        <taxon>Nucleocytoviricota</taxon>
        <taxon>Megaviricetes</taxon>
        <taxon>Imitervirales</taxon>
        <taxon>Schizomimiviridae</taxon>
    </lineage>
</organism>
<proteinExistence type="predicted"/>
<evidence type="ECO:0000313" key="1">
    <source>
        <dbReference type="EMBL" id="QDY52026.1"/>
    </source>
</evidence>
<gene>
    <name evidence="1" type="ORF">3_5</name>
</gene>
<accession>A0A5B8IDW0</accession>
<sequence length="231" mass="27873">MNEDKNNINEDEINNKTNKIYNTINIIDKKLDEINKKISEINDIYIQYEFNRNLKLGLTTSYLKFQIEVLFNERKYYLKIKNIIMKKFIKELYNISEFVILILISLEDLDIGLENDKQNIMKKILKMKRMKNLNVAKINELINIILNNLRLNSDFLDLFEKFILEKEKINNRKNIHSKNLVVNLMSKKKHLQLEYEKNINQLSELVDYFYVFSICIDKQLKKQELLHFTLK</sequence>
<reference evidence="1" key="1">
    <citation type="submission" date="2018-11" db="EMBL/GenBank/DDBJ databases">
        <title>A distinct lineage of giant viruses engineers rhodopsin photosystems in predatory marine eukaryotes.</title>
        <authorList>
            <person name="Needham D.M."/>
            <person name="Yoshizawa S."/>
            <person name="Hosaka T."/>
            <person name="Poirier C."/>
            <person name="Choi C.-J."/>
            <person name="Hehenberger E."/>
            <person name="Irwin N.A.T."/>
            <person name="Wilken S."/>
            <person name="Yung C.-M."/>
            <person name="Bachy C."/>
            <person name="Kurihara R."/>
            <person name="Nakajima Y."/>
            <person name="Kojima K."/>
            <person name="Kimura-Someya T."/>
            <person name="Leonard G."/>
            <person name="Malmstrom R.R."/>
            <person name="Mende D."/>
            <person name="Olson D.K."/>
            <person name="Sudo Y."/>
            <person name="Sudek S."/>
            <person name="Richards T.A."/>
            <person name="DeLong E.F."/>
            <person name="Keeling P.J."/>
            <person name="Santoro A.E."/>
            <person name="Shirouzu M."/>
            <person name="Iwasaki W."/>
            <person name="Worden A.Z."/>
        </authorList>
    </citation>
    <scope>NUCLEOTIDE SEQUENCE</scope>
</reference>
<name>A0A5B8IDW0_9VIRU</name>
<dbReference type="EMBL" id="MK250087">
    <property type="protein sequence ID" value="QDY52026.1"/>
    <property type="molecule type" value="Genomic_DNA"/>
</dbReference>
<protein>
    <submittedName>
        <fullName evidence="1">Uncharacterized protein</fullName>
    </submittedName>
</protein>